<name>A0ABP8NFY0_9BACT</name>
<dbReference type="InterPro" id="IPR020845">
    <property type="entry name" value="AMP-binding_CS"/>
</dbReference>
<sequence length="585" mass="64420">MGHMLQGNPGYPESDDRFRSTEVPSDASVLRIAEESMPSVNEPDASLDIPAGIPHYSGIPAFGLLRHAADVIPDRTAVIYGNMTWTYQTLNHDAVRAAALLQHLGIKKGDRVGVLLPNVPEFIIAVNGIWRAGGIAVALSPLMVQDEVADIVRRTDCKVVITLDMLAQMLVGCDSELTKTLYVSIREHLPSLKQLGYLWARHQRTGQWSLPSNASHAWFWEELKGLRREWKPVEINPETDPAYILPTGGTTGTPKSVTLSHQNMVANAWQQFEWTDRSFATETMIAVLPFFHSYGVSAIVLGGAAMGATLVLHHRFNARQVIHLIETHRPTVLHAVPAMLVALNDRLSEYPADLSSIRWVISGGAPLDATVGETFSEHSGALVVEGFGLSEASPVTHVGNLFAEPKYGTIGLPLPETECRIVDQDDGVSDVGDEQVGELIVRGPQVMLGYWNDPAATATTIRDGWLYTGDLAVRHPDGLYSIVGRKKDLIITSGFNVYPSEVEAVLRDAPGVRDAAVVGFADPQRGEVVKAFVRMQDKADWDEDALRAHCRSHLSKHKQPRLYEQCIDDLPRNFLGKVVRRKLRE</sequence>
<dbReference type="SUPFAM" id="SSF56801">
    <property type="entry name" value="Acetyl-CoA synthetase-like"/>
    <property type="match status" value="1"/>
</dbReference>
<dbReference type="PANTHER" id="PTHR43767">
    <property type="entry name" value="LONG-CHAIN-FATTY-ACID--COA LIGASE"/>
    <property type="match status" value="1"/>
</dbReference>
<evidence type="ECO:0000313" key="4">
    <source>
        <dbReference type="EMBL" id="GAA4464902.1"/>
    </source>
</evidence>
<dbReference type="InterPro" id="IPR000873">
    <property type="entry name" value="AMP-dep_synth/lig_dom"/>
</dbReference>
<dbReference type="RefSeq" id="WP_345326730.1">
    <property type="nucleotide sequence ID" value="NZ_BAABGA010000073.1"/>
</dbReference>
<dbReference type="Pfam" id="PF13193">
    <property type="entry name" value="AMP-binding_C"/>
    <property type="match status" value="1"/>
</dbReference>
<protein>
    <submittedName>
        <fullName evidence="4">Long-chain-fatty-acid--CoA ligase LcfA</fullName>
    </submittedName>
</protein>
<dbReference type="PANTHER" id="PTHR43767:SF1">
    <property type="entry name" value="NONRIBOSOMAL PEPTIDE SYNTHASE PES1 (EUROFUNG)-RELATED"/>
    <property type="match status" value="1"/>
</dbReference>
<dbReference type="InterPro" id="IPR025110">
    <property type="entry name" value="AMP-bd_C"/>
</dbReference>
<evidence type="ECO:0000313" key="5">
    <source>
        <dbReference type="Proteomes" id="UP001500840"/>
    </source>
</evidence>
<comment type="caution">
    <text evidence="4">The sequence shown here is derived from an EMBL/GenBank/DDBJ whole genome shotgun (WGS) entry which is preliminary data.</text>
</comment>
<feature type="domain" description="AMP-dependent synthetase/ligase" evidence="2">
    <location>
        <begin position="66"/>
        <end position="451"/>
    </location>
</feature>
<evidence type="ECO:0000259" key="3">
    <source>
        <dbReference type="Pfam" id="PF13193"/>
    </source>
</evidence>
<gene>
    <name evidence="4" type="primary">lcfA</name>
    <name evidence="4" type="ORF">GCM10023156_51840</name>
</gene>
<dbReference type="Gene3D" id="3.40.50.12780">
    <property type="entry name" value="N-terminal domain of ligase-like"/>
    <property type="match status" value="1"/>
</dbReference>
<dbReference type="EMBL" id="BAABGA010000073">
    <property type="protein sequence ID" value="GAA4464902.1"/>
    <property type="molecule type" value="Genomic_DNA"/>
</dbReference>
<evidence type="ECO:0000256" key="1">
    <source>
        <dbReference type="SAM" id="MobiDB-lite"/>
    </source>
</evidence>
<feature type="region of interest" description="Disordered" evidence="1">
    <location>
        <begin position="1"/>
        <end position="22"/>
    </location>
</feature>
<dbReference type="InterPro" id="IPR042099">
    <property type="entry name" value="ANL_N_sf"/>
</dbReference>
<dbReference type="PROSITE" id="PS00455">
    <property type="entry name" value="AMP_BINDING"/>
    <property type="match status" value="1"/>
</dbReference>
<proteinExistence type="predicted"/>
<dbReference type="Pfam" id="PF00501">
    <property type="entry name" value="AMP-binding"/>
    <property type="match status" value="1"/>
</dbReference>
<dbReference type="GO" id="GO:0016874">
    <property type="term" value="F:ligase activity"/>
    <property type="evidence" value="ECO:0007669"/>
    <property type="project" value="UniProtKB-KW"/>
</dbReference>
<reference evidence="5" key="1">
    <citation type="journal article" date="2019" name="Int. J. Syst. Evol. Microbiol.">
        <title>The Global Catalogue of Microorganisms (GCM) 10K type strain sequencing project: providing services to taxonomists for standard genome sequencing and annotation.</title>
        <authorList>
            <consortium name="The Broad Institute Genomics Platform"/>
            <consortium name="The Broad Institute Genome Sequencing Center for Infectious Disease"/>
            <person name="Wu L."/>
            <person name="Ma J."/>
        </authorList>
    </citation>
    <scope>NUCLEOTIDE SEQUENCE [LARGE SCALE GENOMIC DNA]</scope>
    <source>
        <strain evidence="5">JCM 17759</strain>
    </source>
</reference>
<dbReference type="InterPro" id="IPR045851">
    <property type="entry name" value="AMP-bd_C_sf"/>
</dbReference>
<dbReference type="Proteomes" id="UP001500840">
    <property type="component" value="Unassembled WGS sequence"/>
</dbReference>
<keyword evidence="4" id="KW-0436">Ligase</keyword>
<keyword evidence="5" id="KW-1185">Reference proteome</keyword>
<organism evidence="4 5">
    <name type="scientific">Novipirellula rosea</name>
    <dbReference type="NCBI Taxonomy" id="1031540"/>
    <lineage>
        <taxon>Bacteria</taxon>
        <taxon>Pseudomonadati</taxon>
        <taxon>Planctomycetota</taxon>
        <taxon>Planctomycetia</taxon>
        <taxon>Pirellulales</taxon>
        <taxon>Pirellulaceae</taxon>
        <taxon>Novipirellula</taxon>
    </lineage>
</organism>
<feature type="domain" description="AMP-binding enzyme C-terminal" evidence="3">
    <location>
        <begin position="501"/>
        <end position="577"/>
    </location>
</feature>
<evidence type="ECO:0000259" key="2">
    <source>
        <dbReference type="Pfam" id="PF00501"/>
    </source>
</evidence>
<accession>A0ABP8NFY0</accession>
<dbReference type="Gene3D" id="3.30.300.30">
    <property type="match status" value="1"/>
</dbReference>
<dbReference type="InterPro" id="IPR050237">
    <property type="entry name" value="ATP-dep_AMP-bd_enzyme"/>
</dbReference>